<feature type="chain" id="PRO_5047454653" evidence="1">
    <location>
        <begin position="23"/>
        <end position="237"/>
    </location>
</feature>
<accession>A0ABU2HP52</accession>
<keyword evidence="3" id="KW-1185">Reference proteome</keyword>
<sequence length="237" mass="25634">MGRKWLRWLALIALLHPAIAAAGPWPRGQGQSFLALSDERDADKNSYSSLYGEYGLTPRQTLGFELGYTNVGETSALFWLQHAPEPLGENRLSFSLGIGMAKRDGMFLPLAQAGANWGRGFQGIMQGGWLSLETRLKVAGAMKDQAELAELPASMLGYLTSEVTSKADLTIGLHATQAMMIINQFRLEQTEEAGFSAKLATSVVHDVIGPAKIELGLITPLSGPDEAAVKLGTWLEF</sequence>
<dbReference type="EMBL" id="JAVQLW010000001">
    <property type="protein sequence ID" value="MDS9466404.1"/>
    <property type="molecule type" value="Genomic_DNA"/>
</dbReference>
<keyword evidence="1" id="KW-0732">Signal</keyword>
<organism evidence="2 3">
    <name type="scientific">Paracoccus aurantius</name>
    <dbReference type="NCBI Taxonomy" id="3073814"/>
    <lineage>
        <taxon>Bacteria</taxon>
        <taxon>Pseudomonadati</taxon>
        <taxon>Pseudomonadota</taxon>
        <taxon>Alphaproteobacteria</taxon>
        <taxon>Rhodobacterales</taxon>
        <taxon>Paracoccaceae</taxon>
        <taxon>Paracoccus</taxon>
    </lineage>
</organism>
<dbReference type="RefSeq" id="WP_311158599.1">
    <property type="nucleotide sequence ID" value="NZ_JAVQLW010000001.1"/>
</dbReference>
<dbReference type="Proteomes" id="UP001269144">
    <property type="component" value="Unassembled WGS sequence"/>
</dbReference>
<evidence type="ECO:0000256" key="1">
    <source>
        <dbReference type="SAM" id="SignalP"/>
    </source>
</evidence>
<comment type="caution">
    <text evidence="2">The sequence shown here is derived from an EMBL/GenBank/DDBJ whole genome shotgun (WGS) entry which is preliminary data.</text>
</comment>
<evidence type="ECO:0000313" key="3">
    <source>
        <dbReference type="Proteomes" id="UP001269144"/>
    </source>
</evidence>
<reference evidence="3" key="1">
    <citation type="submission" date="2023-07" db="EMBL/GenBank/DDBJ databases">
        <title>Paracoccus sp. MBLB3053 whole genome sequence.</title>
        <authorList>
            <person name="Hwang C.Y."/>
            <person name="Cho E.-S."/>
            <person name="Seo M.-J."/>
        </authorList>
    </citation>
    <scope>NUCLEOTIDE SEQUENCE [LARGE SCALE GENOMIC DNA]</scope>
    <source>
        <strain evidence="3">MBLB3053</strain>
    </source>
</reference>
<name>A0ABU2HP52_9RHOB</name>
<proteinExistence type="predicted"/>
<gene>
    <name evidence="2" type="ORF">RGQ15_02290</name>
</gene>
<feature type="signal peptide" evidence="1">
    <location>
        <begin position="1"/>
        <end position="22"/>
    </location>
</feature>
<protein>
    <submittedName>
        <fullName evidence="2">Uncharacterized protein</fullName>
    </submittedName>
</protein>
<evidence type="ECO:0000313" key="2">
    <source>
        <dbReference type="EMBL" id="MDS9466404.1"/>
    </source>
</evidence>